<dbReference type="InterPro" id="IPR025705">
    <property type="entry name" value="Beta_hexosaminidase_sua/sub"/>
</dbReference>
<keyword evidence="5" id="KW-0326">Glycosidase</keyword>
<protein>
    <recommendedName>
        <fullName evidence="3">beta-N-acetylhexosaminidase</fullName>
        <ecNumber evidence="3">3.2.1.52</ecNumber>
    </recommendedName>
</protein>
<dbReference type="Proteomes" id="UP000198964">
    <property type="component" value="Unassembled WGS sequence"/>
</dbReference>
<dbReference type="EC" id="3.2.1.52" evidence="3"/>
<comment type="catalytic activity">
    <reaction evidence="1">
        <text>Hydrolysis of terminal non-reducing N-acetyl-D-hexosamine residues in N-acetyl-beta-D-hexosaminides.</text>
        <dbReference type="EC" id="3.2.1.52"/>
    </reaction>
</comment>
<feature type="domain" description="Glycoside hydrolase family 20 catalytic" evidence="6">
    <location>
        <begin position="125"/>
        <end position="228"/>
    </location>
</feature>
<evidence type="ECO:0000313" key="9">
    <source>
        <dbReference type="Proteomes" id="UP000198964"/>
    </source>
</evidence>
<dbReference type="SUPFAM" id="SSF51445">
    <property type="entry name" value="(Trans)glycosidases"/>
    <property type="match status" value="1"/>
</dbReference>
<comment type="similarity">
    <text evidence="2">Belongs to the glycosyl hydrolase 20 family.</text>
</comment>
<evidence type="ECO:0000256" key="1">
    <source>
        <dbReference type="ARBA" id="ARBA00001231"/>
    </source>
</evidence>
<proteinExistence type="inferred from homology"/>
<sequence length="655" mass="75222">MKNIRKYYQALIVLLAIGVLLSCRTQSDYTPALIPMPQQVEWNEQLFNLEDSTTCFVQRIVSNLPQVQRHSEEAYALTVSSDSVILEATTETGIFRGLQTIKQLAFELNGRRYLKGCTLVDWPAFAVRGFMQDVGRNFQSIDMLKEQIDVLAAYKFNVFHFHVTENPGWRLESKKYPQLNAAESMTRQKGKYYTQDDFKELVAYCLERKITLIPEFDIPGHSAAFRKAFGFEAMSDPQVQPVLIDLIDELCSLASAEVMPYIHLGTDEVWHNYEEPAPTLLPALVERVTQHHQRKLIVWRPGQHIAEDSVSITQLWSSGGHPKPGHPYLDSRLNYLNHLDPLAGIPQLYFERINGAEHGDSLRLGGILCCWNDNNVNDAYAILKKNPVYPGILTYSETSWTGQKQVLGEKYLAKLPEKGSSLFNEFCEFEDRLIQHRDRYFEGKPFPYVRQTSIEWEVLGPINNQGNVDEQFSVEKALQDNYLIDSVAYGWRGPFIGGTIHLNHFFGYPSYFPKKEGTYYARTAIWSPKEQTVGAWIGFHDWSRSGGRRGGPFPQDGEWHNTHPKVWLNGELVAPPKWNNPGLESNTEEIPFTDENYFFRKPSSILLKKGWNEVLLKIPVKKETWKRMFTFVPILEKDGTAMEVEGLEYSTEIEK</sequence>
<organism evidence="8 9">
    <name type="scientific">Sunxiuqinia elliptica</name>
    <dbReference type="NCBI Taxonomy" id="655355"/>
    <lineage>
        <taxon>Bacteria</taxon>
        <taxon>Pseudomonadati</taxon>
        <taxon>Bacteroidota</taxon>
        <taxon>Bacteroidia</taxon>
        <taxon>Marinilabiliales</taxon>
        <taxon>Prolixibacteraceae</taxon>
        <taxon>Sunxiuqinia</taxon>
    </lineage>
</organism>
<dbReference type="Pfam" id="PF00728">
    <property type="entry name" value="Glyco_hydro_20"/>
    <property type="match status" value="1"/>
</dbReference>
<dbReference type="GO" id="GO:0016020">
    <property type="term" value="C:membrane"/>
    <property type="evidence" value="ECO:0007669"/>
    <property type="project" value="TreeGrafter"/>
</dbReference>
<dbReference type="STRING" id="655355.SAMN05216283_10515"/>
<dbReference type="EMBL" id="FONW01000005">
    <property type="protein sequence ID" value="SFF34949.1"/>
    <property type="molecule type" value="Genomic_DNA"/>
</dbReference>
<evidence type="ECO:0000313" key="8">
    <source>
        <dbReference type="EMBL" id="SFF34949.1"/>
    </source>
</evidence>
<evidence type="ECO:0000259" key="7">
    <source>
        <dbReference type="Pfam" id="PF02838"/>
    </source>
</evidence>
<evidence type="ECO:0000259" key="6">
    <source>
        <dbReference type="Pfam" id="PF00728"/>
    </source>
</evidence>
<evidence type="ECO:0000256" key="4">
    <source>
        <dbReference type="ARBA" id="ARBA00022801"/>
    </source>
</evidence>
<dbReference type="Gene3D" id="3.30.379.10">
    <property type="entry name" value="Chitobiase/beta-hexosaminidase domain 2-like"/>
    <property type="match status" value="1"/>
</dbReference>
<dbReference type="GO" id="GO:0004563">
    <property type="term" value="F:beta-N-acetylhexosaminidase activity"/>
    <property type="evidence" value="ECO:0007669"/>
    <property type="project" value="UniProtKB-EC"/>
</dbReference>
<name>A0A1I2HY37_9BACT</name>
<accession>A0A1I2HY37</accession>
<dbReference type="GO" id="GO:0030203">
    <property type="term" value="P:glycosaminoglycan metabolic process"/>
    <property type="evidence" value="ECO:0007669"/>
    <property type="project" value="TreeGrafter"/>
</dbReference>
<gene>
    <name evidence="8" type="ORF">SAMN05216283_10515</name>
</gene>
<evidence type="ECO:0000256" key="3">
    <source>
        <dbReference type="ARBA" id="ARBA00012663"/>
    </source>
</evidence>
<dbReference type="InterPro" id="IPR029018">
    <property type="entry name" value="Hex-like_dom2"/>
</dbReference>
<dbReference type="InterPro" id="IPR015883">
    <property type="entry name" value="Glyco_hydro_20_cat"/>
</dbReference>
<dbReference type="PRINTS" id="PR00738">
    <property type="entry name" value="GLHYDRLASE20"/>
</dbReference>
<evidence type="ECO:0000256" key="2">
    <source>
        <dbReference type="ARBA" id="ARBA00006285"/>
    </source>
</evidence>
<dbReference type="RefSeq" id="WP_093919937.1">
    <property type="nucleotide sequence ID" value="NZ_FONW01000005.1"/>
</dbReference>
<dbReference type="PANTHER" id="PTHR22600:SF57">
    <property type="entry name" value="BETA-N-ACETYLHEXOSAMINIDASE"/>
    <property type="match status" value="1"/>
</dbReference>
<keyword evidence="9" id="KW-1185">Reference proteome</keyword>
<dbReference type="Pfam" id="PF02838">
    <property type="entry name" value="Glyco_hydro_20b"/>
    <property type="match status" value="1"/>
</dbReference>
<reference evidence="8 9" key="1">
    <citation type="submission" date="2016-10" db="EMBL/GenBank/DDBJ databases">
        <authorList>
            <person name="de Groot N.N."/>
        </authorList>
    </citation>
    <scope>NUCLEOTIDE SEQUENCE [LARGE SCALE GENOMIC DNA]</scope>
    <source>
        <strain evidence="8 9">CGMCC 1.9156</strain>
    </source>
</reference>
<dbReference type="InterPro" id="IPR015882">
    <property type="entry name" value="HEX_bac_N"/>
</dbReference>
<evidence type="ECO:0000256" key="5">
    <source>
        <dbReference type="ARBA" id="ARBA00023295"/>
    </source>
</evidence>
<dbReference type="PANTHER" id="PTHR22600">
    <property type="entry name" value="BETA-HEXOSAMINIDASE"/>
    <property type="match status" value="1"/>
</dbReference>
<dbReference type="InterPro" id="IPR017853">
    <property type="entry name" value="GH"/>
</dbReference>
<dbReference type="Gene3D" id="3.20.20.80">
    <property type="entry name" value="Glycosidases"/>
    <property type="match status" value="1"/>
</dbReference>
<keyword evidence="4 8" id="KW-0378">Hydrolase</keyword>
<dbReference type="GO" id="GO:0005975">
    <property type="term" value="P:carbohydrate metabolic process"/>
    <property type="evidence" value="ECO:0007669"/>
    <property type="project" value="InterPro"/>
</dbReference>
<dbReference type="SUPFAM" id="SSF55545">
    <property type="entry name" value="beta-N-acetylhexosaminidase-like domain"/>
    <property type="match status" value="1"/>
</dbReference>
<dbReference type="PROSITE" id="PS51257">
    <property type="entry name" value="PROKAR_LIPOPROTEIN"/>
    <property type="match status" value="1"/>
</dbReference>
<dbReference type="AlphaFoldDB" id="A0A1I2HY37"/>
<feature type="domain" description="Beta-hexosaminidase bacterial type N-terminal" evidence="7">
    <location>
        <begin position="69"/>
        <end position="122"/>
    </location>
</feature>